<feature type="domain" description="PatA-like N-terminal" evidence="1">
    <location>
        <begin position="2"/>
        <end position="98"/>
    </location>
</feature>
<dbReference type="InterPro" id="IPR025497">
    <property type="entry name" value="PatA-like_N"/>
</dbReference>
<keyword evidence="3" id="KW-1185">Reference proteome</keyword>
<evidence type="ECO:0000313" key="3">
    <source>
        <dbReference type="Proteomes" id="UP000192582"/>
    </source>
</evidence>
<dbReference type="OrthoDB" id="61762at2"/>
<gene>
    <name evidence="2" type="ORF">SAMN00790413_01555</name>
</gene>
<accession>A0A1W1VGC9</accession>
<dbReference type="Pfam" id="PF14332">
    <property type="entry name" value="DUF4388"/>
    <property type="match status" value="1"/>
</dbReference>
<name>A0A1W1VGC9_9DEIO</name>
<sequence>MQGLLSDLPLMGIMELVNTTRQTGVLEVRTEVPYSVAFLNGEIVGGGILDWLGLDAIHASPLLPTEGEFEFRMSSVTGTSLGPYDHFTTDWARASDEWDMICDVIGSPSRVYRGTLPLFDVPEGRSVRAATREAERPLFEVAQTLSEAVRAGQAEPTGKFAWHNLRLRAGTTRSTPSPVAAALDGERNLGDVIASGLPEEDVRAHIVAEIRAGLRFPGTGWVLRDLVWEQKYLSNGGDLDLE</sequence>
<evidence type="ECO:0000313" key="2">
    <source>
        <dbReference type="EMBL" id="SMB92412.1"/>
    </source>
</evidence>
<proteinExistence type="predicted"/>
<dbReference type="AlphaFoldDB" id="A0A1W1VGC9"/>
<organism evidence="2 3">
    <name type="scientific">Deinococcus hopiensis KR-140</name>
    <dbReference type="NCBI Taxonomy" id="695939"/>
    <lineage>
        <taxon>Bacteria</taxon>
        <taxon>Thermotogati</taxon>
        <taxon>Deinococcota</taxon>
        <taxon>Deinococci</taxon>
        <taxon>Deinococcales</taxon>
        <taxon>Deinococcaceae</taxon>
        <taxon>Deinococcus</taxon>
    </lineage>
</organism>
<dbReference type="RefSeq" id="WP_084048996.1">
    <property type="nucleotide sequence ID" value="NZ_FWWU01000009.1"/>
</dbReference>
<protein>
    <recommendedName>
        <fullName evidence="1">PatA-like N-terminal domain-containing protein</fullName>
    </recommendedName>
</protein>
<dbReference type="EMBL" id="FWWU01000009">
    <property type="protein sequence ID" value="SMB92412.1"/>
    <property type="molecule type" value="Genomic_DNA"/>
</dbReference>
<dbReference type="Proteomes" id="UP000192582">
    <property type="component" value="Unassembled WGS sequence"/>
</dbReference>
<evidence type="ECO:0000259" key="1">
    <source>
        <dbReference type="Pfam" id="PF14332"/>
    </source>
</evidence>
<dbReference type="STRING" id="695939.SAMN00790413_01555"/>
<reference evidence="2 3" key="1">
    <citation type="submission" date="2017-04" db="EMBL/GenBank/DDBJ databases">
        <authorList>
            <person name="Afonso C.L."/>
            <person name="Miller P.J."/>
            <person name="Scott M.A."/>
            <person name="Spackman E."/>
            <person name="Goraichik I."/>
            <person name="Dimitrov K.M."/>
            <person name="Suarez D.L."/>
            <person name="Swayne D.E."/>
        </authorList>
    </citation>
    <scope>NUCLEOTIDE SEQUENCE [LARGE SCALE GENOMIC DNA]</scope>
    <source>
        <strain evidence="2 3">KR-140</strain>
    </source>
</reference>